<dbReference type="AlphaFoldDB" id="A0A395V6N1"/>
<dbReference type="EMBL" id="QRVL01000006">
    <property type="protein sequence ID" value="RGS40622.1"/>
    <property type="molecule type" value="Genomic_DNA"/>
</dbReference>
<feature type="transmembrane region" description="Helical" evidence="7">
    <location>
        <begin position="58"/>
        <end position="77"/>
    </location>
</feature>
<evidence type="ECO:0000256" key="2">
    <source>
        <dbReference type="ARBA" id="ARBA00022475"/>
    </source>
</evidence>
<sequence length="193" mass="21319">MLEQLMDLDSGFLMYIQEFVRNDAATRIFRGITTLGNAGAVWIVISLLLLVPKKTRRIGCMGLLSLVLSLLFNNMLLKHLIARSRPYDCILGLIPLITPPTDYSFPSGHTAASFAVGALLFRKLPKRYGIPALVLAALIGFSRLYLGVHYPSDVLAGALLGTGISYAAEVFWLAAEELAKKHRFCKKRETAHE</sequence>
<dbReference type="GO" id="GO:0016787">
    <property type="term" value="F:hydrolase activity"/>
    <property type="evidence" value="ECO:0007669"/>
    <property type="project" value="UniProtKB-KW"/>
</dbReference>
<evidence type="ECO:0000256" key="3">
    <source>
        <dbReference type="ARBA" id="ARBA00022692"/>
    </source>
</evidence>
<dbReference type="PANTHER" id="PTHR14969:SF62">
    <property type="entry name" value="DECAPRENYLPHOSPHORYL-5-PHOSPHORIBOSE PHOSPHATASE RV3807C-RELATED"/>
    <property type="match status" value="1"/>
</dbReference>
<dbReference type="Gene3D" id="1.20.144.10">
    <property type="entry name" value="Phosphatidic acid phosphatase type 2/haloperoxidase"/>
    <property type="match status" value="2"/>
</dbReference>
<evidence type="ECO:0000256" key="1">
    <source>
        <dbReference type="ARBA" id="ARBA00004651"/>
    </source>
</evidence>
<organism evidence="9 10">
    <name type="scientific">Roseburia hominis</name>
    <dbReference type="NCBI Taxonomy" id="301301"/>
    <lineage>
        <taxon>Bacteria</taxon>
        <taxon>Bacillati</taxon>
        <taxon>Bacillota</taxon>
        <taxon>Clostridia</taxon>
        <taxon>Lachnospirales</taxon>
        <taxon>Lachnospiraceae</taxon>
        <taxon>Roseburia</taxon>
    </lineage>
</organism>
<keyword evidence="3 7" id="KW-0812">Transmembrane</keyword>
<dbReference type="PANTHER" id="PTHR14969">
    <property type="entry name" value="SPHINGOSINE-1-PHOSPHATE PHOSPHOHYDROLASE"/>
    <property type="match status" value="1"/>
</dbReference>
<name>A0A395V6N1_9FIRM</name>
<gene>
    <name evidence="9" type="ORF">DWX93_09370</name>
</gene>
<evidence type="ECO:0000313" key="9">
    <source>
        <dbReference type="EMBL" id="RGS40622.1"/>
    </source>
</evidence>
<keyword evidence="2" id="KW-1003">Cell membrane</keyword>
<feature type="domain" description="Phosphatidic acid phosphatase type 2/haloperoxidase" evidence="8">
    <location>
        <begin position="58"/>
        <end position="169"/>
    </location>
</feature>
<dbReference type="Proteomes" id="UP000266172">
    <property type="component" value="Unassembled WGS sequence"/>
</dbReference>
<evidence type="ECO:0000256" key="5">
    <source>
        <dbReference type="ARBA" id="ARBA00022989"/>
    </source>
</evidence>
<evidence type="ECO:0000256" key="7">
    <source>
        <dbReference type="SAM" id="Phobius"/>
    </source>
</evidence>
<feature type="transmembrane region" description="Helical" evidence="7">
    <location>
        <begin position="28"/>
        <end position="51"/>
    </location>
</feature>
<dbReference type="GO" id="GO:0005886">
    <property type="term" value="C:plasma membrane"/>
    <property type="evidence" value="ECO:0007669"/>
    <property type="project" value="UniProtKB-SubCell"/>
</dbReference>
<evidence type="ECO:0000313" key="10">
    <source>
        <dbReference type="Proteomes" id="UP000266172"/>
    </source>
</evidence>
<dbReference type="InterPro" id="IPR000326">
    <property type="entry name" value="PAP2/HPO"/>
</dbReference>
<protein>
    <submittedName>
        <fullName evidence="9">PAP2 family protein</fullName>
    </submittedName>
</protein>
<dbReference type="SMART" id="SM00014">
    <property type="entry name" value="acidPPc"/>
    <property type="match status" value="1"/>
</dbReference>
<keyword evidence="6 7" id="KW-0472">Membrane</keyword>
<evidence type="ECO:0000259" key="8">
    <source>
        <dbReference type="SMART" id="SM00014"/>
    </source>
</evidence>
<comment type="caution">
    <text evidence="9">The sequence shown here is derived from an EMBL/GenBank/DDBJ whole genome shotgun (WGS) entry which is preliminary data.</text>
</comment>
<dbReference type="CDD" id="cd03392">
    <property type="entry name" value="PAP2_like_2"/>
    <property type="match status" value="1"/>
</dbReference>
<evidence type="ECO:0000256" key="6">
    <source>
        <dbReference type="ARBA" id="ARBA00023136"/>
    </source>
</evidence>
<keyword evidence="5 7" id="KW-1133">Transmembrane helix</keyword>
<dbReference type="SUPFAM" id="SSF48317">
    <property type="entry name" value="Acid phosphatase/Vanadium-dependent haloperoxidase"/>
    <property type="match status" value="1"/>
</dbReference>
<comment type="subcellular location">
    <subcellularLocation>
        <location evidence="1">Cell membrane</location>
        <topology evidence="1">Multi-pass membrane protein</topology>
    </subcellularLocation>
</comment>
<dbReference type="Pfam" id="PF01569">
    <property type="entry name" value="PAP2"/>
    <property type="match status" value="1"/>
</dbReference>
<feature type="transmembrane region" description="Helical" evidence="7">
    <location>
        <begin position="128"/>
        <end position="148"/>
    </location>
</feature>
<reference evidence="9 10" key="1">
    <citation type="submission" date="2018-08" db="EMBL/GenBank/DDBJ databases">
        <title>A genome reference for cultivated species of the human gut microbiota.</title>
        <authorList>
            <person name="Zou Y."/>
            <person name="Xue W."/>
            <person name="Luo G."/>
        </authorList>
    </citation>
    <scope>NUCLEOTIDE SEQUENCE [LARGE SCALE GENOMIC DNA]</scope>
    <source>
        <strain evidence="9 10">AF22-12AC</strain>
    </source>
</reference>
<dbReference type="RefSeq" id="WP_118097416.1">
    <property type="nucleotide sequence ID" value="NZ_DAWDXU010000049.1"/>
</dbReference>
<evidence type="ECO:0000256" key="4">
    <source>
        <dbReference type="ARBA" id="ARBA00022801"/>
    </source>
</evidence>
<accession>A0A395V6N1</accession>
<feature type="transmembrane region" description="Helical" evidence="7">
    <location>
        <begin position="103"/>
        <end position="121"/>
    </location>
</feature>
<feature type="transmembrane region" description="Helical" evidence="7">
    <location>
        <begin position="154"/>
        <end position="174"/>
    </location>
</feature>
<proteinExistence type="predicted"/>
<keyword evidence="4" id="KW-0378">Hydrolase</keyword>
<dbReference type="InterPro" id="IPR036938">
    <property type="entry name" value="PAP2/HPO_sf"/>
</dbReference>